<evidence type="ECO:0000313" key="1">
    <source>
        <dbReference type="EMBL" id="KAL3500769.1"/>
    </source>
</evidence>
<accession>A0ABD2Y316</accession>
<dbReference type="EMBL" id="JBJUIK010000016">
    <property type="protein sequence ID" value="KAL3500769.1"/>
    <property type="molecule type" value="Genomic_DNA"/>
</dbReference>
<name>A0ABD2Y316_9GENT</name>
<comment type="caution">
    <text evidence="1">The sequence shown here is derived from an EMBL/GenBank/DDBJ whole genome shotgun (WGS) entry which is preliminary data.</text>
</comment>
<gene>
    <name evidence="1" type="ORF">ACH5RR_039862</name>
</gene>
<reference evidence="1 2" key="1">
    <citation type="submission" date="2024-11" db="EMBL/GenBank/DDBJ databases">
        <title>A near-complete genome assembly of Cinchona calisaya.</title>
        <authorList>
            <person name="Lian D.C."/>
            <person name="Zhao X.W."/>
            <person name="Wei L."/>
        </authorList>
    </citation>
    <scope>NUCLEOTIDE SEQUENCE [LARGE SCALE GENOMIC DNA]</scope>
    <source>
        <tissue evidence="1">Nenye</tissue>
    </source>
</reference>
<evidence type="ECO:0000313" key="2">
    <source>
        <dbReference type="Proteomes" id="UP001630127"/>
    </source>
</evidence>
<organism evidence="1 2">
    <name type="scientific">Cinchona calisaya</name>
    <dbReference type="NCBI Taxonomy" id="153742"/>
    <lineage>
        <taxon>Eukaryota</taxon>
        <taxon>Viridiplantae</taxon>
        <taxon>Streptophyta</taxon>
        <taxon>Embryophyta</taxon>
        <taxon>Tracheophyta</taxon>
        <taxon>Spermatophyta</taxon>
        <taxon>Magnoliopsida</taxon>
        <taxon>eudicotyledons</taxon>
        <taxon>Gunneridae</taxon>
        <taxon>Pentapetalae</taxon>
        <taxon>asterids</taxon>
        <taxon>lamiids</taxon>
        <taxon>Gentianales</taxon>
        <taxon>Rubiaceae</taxon>
        <taxon>Cinchonoideae</taxon>
        <taxon>Cinchoneae</taxon>
        <taxon>Cinchona</taxon>
    </lineage>
</organism>
<sequence length="109" mass="12412">MKNSIPTEDRVQLICIPKVRCITDRLPTLCRSTDGFQQCAVDTHQLPGFRIYTLANKLATYGYDDVVSSKEWILTYEERLDMLDAIWTEAGYARCHLDWSAPAPSQPST</sequence>
<dbReference type="Proteomes" id="UP001630127">
    <property type="component" value="Unassembled WGS sequence"/>
</dbReference>
<protein>
    <submittedName>
        <fullName evidence="1">Uncharacterized protein</fullName>
    </submittedName>
</protein>
<keyword evidence="2" id="KW-1185">Reference proteome</keyword>
<proteinExistence type="predicted"/>
<dbReference type="AlphaFoldDB" id="A0ABD2Y316"/>